<protein>
    <submittedName>
        <fullName evidence="10">Cell division cycle 2 CDC20, cofactor of APC complex</fullName>
    </submittedName>
</protein>
<comment type="caution">
    <text evidence="10">The sequence shown here is derived from an EMBL/GenBank/DDBJ whole genome shotgun (WGS) entry which is preliminary data.</text>
</comment>
<feature type="repeat" description="WD" evidence="7">
    <location>
        <begin position="255"/>
        <end position="287"/>
    </location>
</feature>
<gene>
    <name evidence="10" type="ORF">AV274_2602</name>
</gene>
<dbReference type="PANTHER" id="PTHR19918:SF8">
    <property type="entry name" value="FI02843P"/>
    <property type="match status" value="1"/>
</dbReference>
<evidence type="ECO:0000259" key="9">
    <source>
        <dbReference type="Pfam" id="PF24807"/>
    </source>
</evidence>
<accession>A0A196SIA3</accession>
<dbReference type="GO" id="GO:1990757">
    <property type="term" value="F:ubiquitin ligase activator activity"/>
    <property type="evidence" value="ECO:0007669"/>
    <property type="project" value="TreeGrafter"/>
</dbReference>
<evidence type="ECO:0000256" key="2">
    <source>
        <dbReference type="ARBA" id="ARBA00022574"/>
    </source>
</evidence>
<dbReference type="OrthoDB" id="10263272at2759"/>
<dbReference type="AlphaFoldDB" id="A0A196SIA3"/>
<dbReference type="PANTHER" id="PTHR19918">
    <property type="entry name" value="CELL DIVISION CYCLE 20 CDC20 FIZZY -RELATED"/>
    <property type="match status" value="1"/>
</dbReference>
<dbReference type="GO" id="GO:0010997">
    <property type="term" value="F:anaphase-promoting complex binding"/>
    <property type="evidence" value="ECO:0007669"/>
    <property type="project" value="InterPro"/>
</dbReference>
<keyword evidence="3 10" id="KW-0132">Cell division</keyword>
<evidence type="ECO:0000256" key="6">
    <source>
        <dbReference type="ARBA" id="ARBA00023306"/>
    </source>
</evidence>
<evidence type="ECO:0000256" key="3">
    <source>
        <dbReference type="ARBA" id="ARBA00022618"/>
    </source>
</evidence>
<dbReference type="GO" id="GO:1905786">
    <property type="term" value="P:positive regulation of anaphase-promoting complex-dependent catabolic process"/>
    <property type="evidence" value="ECO:0007669"/>
    <property type="project" value="TreeGrafter"/>
</dbReference>
<comment type="similarity">
    <text evidence="1">Belongs to the WD repeat CDC20/Fizzy family.</text>
</comment>
<evidence type="ECO:0000256" key="7">
    <source>
        <dbReference type="PROSITE-ProRule" id="PRU00221"/>
    </source>
</evidence>
<dbReference type="Proteomes" id="UP000078348">
    <property type="component" value="Unassembled WGS sequence"/>
</dbReference>
<keyword evidence="5" id="KW-0498">Mitosis</keyword>
<dbReference type="SMART" id="SM00320">
    <property type="entry name" value="WD40"/>
    <property type="match status" value="7"/>
</dbReference>
<dbReference type="CDD" id="cd00200">
    <property type="entry name" value="WD40"/>
    <property type="match status" value="1"/>
</dbReference>
<evidence type="ECO:0000256" key="4">
    <source>
        <dbReference type="ARBA" id="ARBA00022737"/>
    </source>
</evidence>
<feature type="compositionally biased region" description="Polar residues" evidence="8">
    <location>
        <begin position="34"/>
        <end position="45"/>
    </location>
</feature>
<sequence>MEQREAIEFENVLNGTMPFESKVVARWQRKMQDKSQQQRVSTGPSLGSHDQLDVGRTSYNINQQSGNGTDEQVDPNYRVLAYKEKVPTPEAGYQNKLRVLYSVNDPNTVSTSIPTRPLPSSPEKTLNAPDLLNNYYLNLLDWGANNILAIALNNTVFLWNPSSGGIESFLPCDNDDYVCSVAWLNDGGNFLAVGTTRNEVQLWDTSKLEKMRTFGGHAGRVSSLAWNHHIMTSGGKDSRVINHDVRVAKHITNILYGHDQEVCGLAWSLDGKFLASGGNDNKLCIFDDFSSREGQAKYVLTDHMAAVKALAWCPYQNNVLATGGGSADRCIKLWNASTGTLLNSVDTGSQVCALKWNPHEKELLSAHGYAKNQLCLWKYPNMTLMKEFFAHEARVLHLAVSPDGTFACSAGADEKMSFWRIFGTSCANKKKSDVVLNASSVSSFGRIR</sequence>
<evidence type="ECO:0000313" key="10">
    <source>
        <dbReference type="EMBL" id="OAO15679.1"/>
    </source>
</evidence>
<dbReference type="PROSITE" id="PS50294">
    <property type="entry name" value="WD_REPEATS_REGION"/>
    <property type="match status" value="1"/>
</dbReference>
<dbReference type="GO" id="GO:0031145">
    <property type="term" value="P:anaphase-promoting complex-dependent catabolic process"/>
    <property type="evidence" value="ECO:0007669"/>
    <property type="project" value="TreeGrafter"/>
</dbReference>
<dbReference type="GO" id="GO:0051301">
    <property type="term" value="P:cell division"/>
    <property type="evidence" value="ECO:0007669"/>
    <property type="project" value="UniProtKB-KW"/>
</dbReference>
<keyword evidence="4" id="KW-0677">Repeat</keyword>
<evidence type="ECO:0000313" key="11">
    <source>
        <dbReference type="Proteomes" id="UP000078348"/>
    </source>
</evidence>
<dbReference type="SUPFAM" id="SSF50978">
    <property type="entry name" value="WD40 repeat-like"/>
    <property type="match status" value="1"/>
</dbReference>
<evidence type="ECO:0000256" key="8">
    <source>
        <dbReference type="SAM" id="MobiDB-lite"/>
    </source>
</evidence>
<dbReference type="Pfam" id="PF24807">
    <property type="entry name" value="WD40_CDC20-Fz"/>
    <property type="match status" value="1"/>
</dbReference>
<dbReference type="InterPro" id="IPR056150">
    <property type="entry name" value="WD40_CDC20-Fz"/>
</dbReference>
<dbReference type="STRING" id="478820.A0A196SIA3"/>
<feature type="repeat" description="WD" evidence="7">
    <location>
        <begin position="388"/>
        <end position="421"/>
    </location>
</feature>
<dbReference type="Gene3D" id="2.130.10.10">
    <property type="entry name" value="YVTN repeat-like/Quinoprotein amine dehydrogenase"/>
    <property type="match status" value="1"/>
</dbReference>
<dbReference type="GO" id="GO:0005680">
    <property type="term" value="C:anaphase-promoting complex"/>
    <property type="evidence" value="ECO:0007669"/>
    <property type="project" value="TreeGrafter"/>
</dbReference>
<organism evidence="10 11">
    <name type="scientific">Blastocystis sp. subtype 1 (strain ATCC 50177 / NandII)</name>
    <dbReference type="NCBI Taxonomy" id="478820"/>
    <lineage>
        <taxon>Eukaryota</taxon>
        <taxon>Sar</taxon>
        <taxon>Stramenopiles</taxon>
        <taxon>Bigyra</taxon>
        <taxon>Opalozoa</taxon>
        <taxon>Opalinata</taxon>
        <taxon>Blastocystidae</taxon>
        <taxon>Blastocystis</taxon>
    </lineage>
</organism>
<name>A0A196SIA3_BLAHN</name>
<dbReference type="InterPro" id="IPR036322">
    <property type="entry name" value="WD40_repeat_dom_sf"/>
</dbReference>
<keyword evidence="6" id="KW-0131">Cell cycle</keyword>
<feature type="domain" description="CDC20/Fizzy WD40" evidence="9">
    <location>
        <begin position="126"/>
        <end position="419"/>
    </location>
</feature>
<dbReference type="PROSITE" id="PS50082">
    <property type="entry name" value="WD_REPEATS_2"/>
    <property type="match status" value="2"/>
</dbReference>
<keyword evidence="11" id="KW-1185">Reference proteome</keyword>
<dbReference type="InterPro" id="IPR001680">
    <property type="entry name" value="WD40_rpt"/>
</dbReference>
<proteinExistence type="inferred from homology"/>
<evidence type="ECO:0000256" key="1">
    <source>
        <dbReference type="ARBA" id="ARBA00006445"/>
    </source>
</evidence>
<dbReference type="InterPro" id="IPR033010">
    <property type="entry name" value="Cdc20/Fizzy"/>
</dbReference>
<reference evidence="10 11" key="1">
    <citation type="submission" date="2016-05" db="EMBL/GenBank/DDBJ databases">
        <title>Nuclear genome of Blastocystis sp. subtype 1 NandII.</title>
        <authorList>
            <person name="Gentekaki E."/>
            <person name="Curtis B."/>
            <person name="Stairs C."/>
            <person name="Eme L."/>
            <person name="Herman E."/>
            <person name="Klimes V."/>
            <person name="Arias M.C."/>
            <person name="Elias M."/>
            <person name="Hilliou F."/>
            <person name="Klute M."/>
            <person name="Malik S.-B."/>
            <person name="Pightling A."/>
            <person name="Rachubinski R."/>
            <person name="Salas D."/>
            <person name="Schlacht A."/>
            <person name="Suga H."/>
            <person name="Archibald J."/>
            <person name="Ball S.G."/>
            <person name="Clark G."/>
            <person name="Dacks J."/>
            <person name="Van Der Giezen M."/>
            <person name="Tsaousis A."/>
            <person name="Roger A."/>
        </authorList>
    </citation>
    <scope>NUCLEOTIDE SEQUENCE [LARGE SCALE GENOMIC DNA]</scope>
    <source>
        <strain evidence="11">ATCC 50177 / NandII</strain>
    </source>
</reference>
<feature type="region of interest" description="Disordered" evidence="8">
    <location>
        <begin position="30"/>
        <end position="53"/>
    </location>
</feature>
<dbReference type="InterPro" id="IPR015943">
    <property type="entry name" value="WD40/YVTN_repeat-like_dom_sf"/>
</dbReference>
<dbReference type="EMBL" id="LXWW01000124">
    <property type="protein sequence ID" value="OAO15679.1"/>
    <property type="molecule type" value="Genomic_DNA"/>
</dbReference>
<evidence type="ECO:0000256" key="5">
    <source>
        <dbReference type="ARBA" id="ARBA00022776"/>
    </source>
</evidence>
<keyword evidence="2 7" id="KW-0853">WD repeat</keyword>